<keyword evidence="1" id="KW-0547">Nucleotide-binding</keyword>
<evidence type="ECO:0000313" key="3">
    <source>
        <dbReference type="EMBL" id="POM67216.1"/>
    </source>
</evidence>
<keyword evidence="1" id="KW-0067">ATP-binding</keyword>
<evidence type="ECO:0000313" key="4">
    <source>
        <dbReference type="Proteomes" id="UP000237271"/>
    </source>
</evidence>
<evidence type="ECO:0000259" key="2">
    <source>
        <dbReference type="Pfam" id="PF05970"/>
    </source>
</evidence>
<comment type="similarity">
    <text evidence="1">Belongs to the helicase family.</text>
</comment>
<dbReference type="InterPro" id="IPR010285">
    <property type="entry name" value="DNA_helicase_pif1-like_DEAD"/>
</dbReference>
<dbReference type="EC" id="5.6.2.3" evidence="1"/>
<organism evidence="3 4">
    <name type="scientific">Phytophthora palmivora</name>
    <dbReference type="NCBI Taxonomy" id="4796"/>
    <lineage>
        <taxon>Eukaryota</taxon>
        <taxon>Sar</taxon>
        <taxon>Stramenopiles</taxon>
        <taxon>Oomycota</taxon>
        <taxon>Peronosporomycetes</taxon>
        <taxon>Peronosporales</taxon>
        <taxon>Peronosporaceae</taxon>
        <taxon>Phytophthora</taxon>
    </lineage>
</organism>
<dbReference type="PANTHER" id="PTHR10492">
    <property type="match status" value="1"/>
</dbReference>
<name>A0A2P4XNT9_9STRA</name>
<dbReference type="GO" id="GO:0006310">
    <property type="term" value="P:DNA recombination"/>
    <property type="evidence" value="ECO:0007669"/>
    <property type="project" value="UniProtKB-KW"/>
</dbReference>
<keyword evidence="1" id="KW-0234">DNA repair</keyword>
<comment type="cofactor">
    <cofactor evidence="1">
        <name>Mg(2+)</name>
        <dbReference type="ChEBI" id="CHEBI:18420"/>
    </cofactor>
</comment>
<comment type="caution">
    <text evidence="3">The sequence shown here is derived from an EMBL/GenBank/DDBJ whole genome shotgun (WGS) entry which is preliminary data.</text>
</comment>
<dbReference type="GO" id="GO:0016887">
    <property type="term" value="F:ATP hydrolysis activity"/>
    <property type="evidence" value="ECO:0007669"/>
    <property type="project" value="RHEA"/>
</dbReference>
<keyword evidence="1" id="KW-0233">DNA recombination</keyword>
<dbReference type="Pfam" id="PF05970">
    <property type="entry name" value="PIF1"/>
    <property type="match status" value="1"/>
</dbReference>
<dbReference type="GO" id="GO:0006281">
    <property type="term" value="P:DNA repair"/>
    <property type="evidence" value="ECO:0007669"/>
    <property type="project" value="UniProtKB-KW"/>
</dbReference>
<dbReference type="Proteomes" id="UP000237271">
    <property type="component" value="Unassembled WGS sequence"/>
</dbReference>
<keyword evidence="1 3" id="KW-0347">Helicase</keyword>
<comment type="catalytic activity">
    <reaction evidence="1">
        <text>ATP + H2O = ADP + phosphate + H(+)</text>
        <dbReference type="Rhea" id="RHEA:13065"/>
        <dbReference type="ChEBI" id="CHEBI:15377"/>
        <dbReference type="ChEBI" id="CHEBI:15378"/>
        <dbReference type="ChEBI" id="CHEBI:30616"/>
        <dbReference type="ChEBI" id="CHEBI:43474"/>
        <dbReference type="ChEBI" id="CHEBI:456216"/>
        <dbReference type="EC" id="5.6.2.3"/>
    </reaction>
</comment>
<proteinExistence type="inferred from homology"/>
<evidence type="ECO:0000256" key="1">
    <source>
        <dbReference type="RuleBase" id="RU363044"/>
    </source>
</evidence>
<dbReference type="GO" id="GO:0005524">
    <property type="term" value="F:ATP binding"/>
    <property type="evidence" value="ECO:0007669"/>
    <property type="project" value="UniProtKB-KW"/>
</dbReference>
<accession>A0A2P4XNT9</accession>
<keyword evidence="4" id="KW-1185">Reference proteome</keyword>
<keyword evidence="1" id="KW-0227">DNA damage</keyword>
<dbReference type="PANTHER" id="PTHR10492:SF57">
    <property type="entry name" value="ATP-DEPENDENT DNA HELICASE"/>
    <property type="match status" value="1"/>
</dbReference>
<protein>
    <recommendedName>
        <fullName evidence="1">ATP-dependent DNA helicase</fullName>
        <ecNumber evidence="1">5.6.2.3</ecNumber>
    </recommendedName>
</protein>
<reference evidence="3 4" key="1">
    <citation type="journal article" date="2017" name="Genome Biol. Evol.">
        <title>Phytophthora megakarya and P. palmivora, closely related causal agents of cacao black pod rot, underwent increases in genome sizes and gene numbers by different mechanisms.</title>
        <authorList>
            <person name="Ali S.S."/>
            <person name="Shao J."/>
            <person name="Lary D.J."/>
            <person name="Kronmiller B."/>
            <person name="Shen D."/>
            <person name="Strem M.D."/>
            <person name="Amoako-Attah I."/>
            <person name="Akrofi A.Y."/>
            <person name="Begoude B.A."/>
            <person name="Ten Hoopen G.M."/>
            <person name="Coulibaly K."/>
            <person name="Kebe B.I."/>
            <person name="Melnick R.L."/>
            <person name="Guiltinan M.J."/>
            <person name="Tyler B.M."/>
            <person name="Meinhardt L.W."/>
            <person name="Bailey B.A."/>
        </authorList>
    </citation>
    <scope>NUCLEOTIDE SEQUENCE [LARGE SCALE GENOMIC DNA]</scope>
    <source>
        <strain evidence="4">sbr112.9</strain>
    </source>
</reference>
<keyword evidence="1" id="KW-0378">Hydrolase</keyword>
<dbReference type="GO" id="GO:0000723">
    <property type="term" value="P:telomere maintenance"/>
    <property type="evidence" value="ECO:0007669"/>
    <property type="project" value="InterPro"/>
</dbReference>
<feature type="domain" description="DNA helicase Pif1-like DEAD-box helicase" evidence="2">
    <location>
        <begin position="132"/>
        <end position="198"/>
    </location>
</feature>
<dbReference type="EMBL" id="NCKW01009460">
    <property type="protein sequence ID" value="POM67216.1"/>
    <property type="molecule type" value="Genomic_DNA"/>
</dbReference>
<dbReference type="GO" id="GO:0043139">
    <property type="term" value="F:5'-3' DNA helicase activity"/>
    <property type="evidence" value="ECO:0007669"/>
    <property type="project" value="UniProtKB-EC"/>
</dbReference>
<gene>
    <name evidence="3" type="ORF">PHPALM_16819</name>
</gene>
<dbReference type="AlphaFoldDB" id="A0A2P4XNT9"/>
<sequence length="333" mass="37586">MVIYATMRPIDIRETKQPVPDFQQQTGITPITVSIDFPLDGRTPTSTLMTSFLHRELRYTGFNIEIHYHPGKQPNEGQREIYDQIVGATHQPELRNKSFYNLGRGTNGTLTRHQSCGLRVTTHHDFRSITLFNQFLPAVKKDTSAKTIDSCLKTSELWNYFQQAHLTENIRAHVAESDNTAVEVREVSEYLLKVGEKDMITYINAPRNMVIGNSSEEPDEDTDAIPGVIPKGVESPEVATDTYFANRTILTTTYAVVHCINAAVANREIHKYVLHSVNINGIPPYKLMLKQNDDAELKPNLGRCSGTHLRIVNLKDIVIHRGSWQVTAEDNTS</sequence>